<keyword evidence="6 8" id="KW-0275">Fatty acid biosynthesis</keyword>
<dbReference type="Proteomes" id="UP000601223">
    <property type="component" value="Unassembled WGS sequence"/>
</dbReference>
<protein>
    <recommendedName>
        <fullName evidence="2 8">Biotin carboxyl carrier protein of acetyl-CoA carboxylase</fullName>
    </recommendedName>
</protein>
<dbReference type="InterPro" id="IPR000089">
    <property type="entry name" value="Biotin_lipoyl"/>
</dbReference>
<evidence type="ECO:0000256" key="8">
    <source>
        <dbReference type="RuleBase" id="RU364072"/>
    </source>
</evidence>
<dbReference type="PROSITE" id="PS00188">
    <property type="entry name" value="BIOTIN"/>
    <property type="match status" value="1"/>
</dbReference>
<dbReference type="InterPro" id="IPR050709">
    <property type="entry name" value="Biotin_Carboxyl_Carrier/Decarb"/>
</dbReference>
<dbReference type="GO" id="GO:0003989">
    <property type="term" value="F:acetyl-CoA carboxylase activity"/>
    <property type="evidence" value="ECO:0007669"/>
    <property type="project" value="InterPro"/>
</dbReference>
<keyword evidence="4 8" id="KW-0276">Fatty acid metabolism</keyword>
<gene>
    <name evidence="10" type="ORF">Cba03nite_04350</name>
</gene>
<dbReference type="SUPFAM" id="SSF51230">
    <property type="entry name" value="Single hybrid motif"/>
    <property type="match status" value="1"/>
</dbReference>
<sequence>MTGLLDPSLRVPPIPVDTADACPLHAPLAEPARTVADDLDDVRRSAQRLLSGVDKPPRALRIRAGEVVVELEWPDEHPAPPAADAVQAAAAALAAVAQPPAAALPAAPGGATVTTAAAAVVTTETAAPAGIDVCATTVGTFYRAAEPGTPPFVAEGDHVRRGQQVAIIEVMKLMIPVEAEHDGQVVAVHVADGTSVEYGDRLLTLAPATGH</sequence>
<dbReference type="RefSeq" id="WP_239125397.1">
    <property type="nucleotide sequence ID" value="NZ_BONF01000004.1"/>
</dbReference>
<comment type="caution">
    <text evidence="10">The sequence shown here is derived from an EMBL/GenBank/DDBJ whole genome shotgun (WGS) entry which is preliminary data.</text>
</comment>
<accession>A0A8J3J849</accession>
<dbReference type="InterPro" id="IPR001882">
    <property type="entry name" value="Biotin_BS"/>
</dbReference>
<dbReference type="Pfam" id="PF00364">
    <property type="entry name" value="Biotin_lipoyl"/>
    <property type="match status" value="1"/>
</dbReference>
<keyword evidence="3 8" id="KW-0444">Lipid biosynthesis</keyword>
<feature type="domain" description="Lipoyl-binding" evidence="9">
    <location>
        <begin position="130"/>
        <end position="206"/>
    </location>
</feature>
<evidence type="ECO:0000256" key="3">
    <source>
        <dbReference type="ARBA" id="ARBA00022516"/>
    </source>
</evidence>
<dbReference type="GO" id="GO:0006633">
    <property type="term" value="P:fatty acid biosynthetic process"/>
    <property type="evidence" value="ECO:0007669"/>
    <property type="project" value="UniProtKB-UniPathway"/>
</dbReference>
<keyword evidence="11" id="KW-1185">Reference proteome</keyword>
<comment type="pathway">
    <text evidence="1 8">Lipid metabolism; fatty acid biosynthesis.</text>
</comment>
<proteinExistence type="predicted"/>
<evidence type="ECO:0000313" key="10">
    <source>
        <dbReference type="EMBL" id="GIF79086.1"/>
    </source>
</evidence>
<dbReference type="UniPathway" id="UPA00094"/>
<keyword evidence="5 8" id="KW-0443">Lipid metabolism</keyword>
<evidence type="ECO:0000256" key="7">
    <source>
        <dbReference type="ARBA" id="ARBA00023267"/>
    </source>
</evidence>
<dbReference type="PROSITE" id="PS50968">
    <property type="entry name" value="BIOTINYL_LIPOYL"/>
    <property type="match status" value="1"/>
</dbReference>
<dbReference type="InterPro" id="IPR001249">
    <property type="entry name" value="AcCoA_biotinCC"/>
</dbReference>
<dbReference type="Gene3D" id="2.40.50.100">
    <property type="match status" value="1"/>
</dbReference>
<name>A0A8J3J849_9ACTN</name>
<dbReference type="PRINTS" id="PR01071">
    <property type="entry name" value="ACOABIOTINCC"/>
</dbReference>
<evidence type="ECO:0000259" key="9">
    <source>
        <dbReference type="PROSITE" id="PS50968"/>
    </source>
</evidence>
<dbReference type="PANTHER" id="PTHR45266">
    <property type="entry name" value="OXALOACETATE DECARBOXYLASE ALPHA CHAIN"/>
    <property type="match status" value="1"/>
</dbReference>
<evidence type="ECO:0000256" key="5">
    <source>
        <dbReference type="ARBA" id="ARBA00023098"/>
    </source>
</evidence>
<evidence type="ECO:0000256" key="4">
    <source>
        <dbReference type="ARBA" id="ARBA00022832"/>
    </source>
</evidence>
<dbReference type="EMBL" id="BONF01000004">
    <property type="protein sequence ID" value="GIF79086.1"/>
    <property type="molecule type" value="Genomic_DNA"/>
</dbReference>
<dbReference type="GO" id="GO:0009317">
    <property type="term" value="C:acetyl-CoA carboxylase complex"/>
    <property type="evidence" value="ECO:0007669"/>
    <property type="project" value="InterPro"/>
</dbReference>
<dbReference type="InterPro" id="IPR011053">
    <property type="entry name" value="Single_hybrid_motif"/>
</dbReference>
<dbReference type="AlphaFoldDB" id="A0A8J3J849"/>
<evidence type="ECO:0000313" key="11">
    <source>
        <dbReference type="Proteomes" id="UP000601223"/>
    </source>
</evidence>
<evidence type="ECO:0000256" key="2">
    <source>
        <dbReference type="ARBA" id="ARBA00017562"/>
    </source>
</evidence>
<comment type="function">
    <text evidence="8">This protein is a component of the acetyl coenzyme A carboxylase complex; first, biotin carboxylase catalyzes the carboxylation of the carrier protein and then the transcarboxylase transfers the carboxyl group to form malonyl-CoA.</text>
</comment>
<reference evidence="10 11" key="1">
    <citation type="submission" date="2021-01" db="EMBL/GenBank/DDBJ databases">
        <title>Whole genome shotgun sequence of Catellatospora bangladeshensis NBRC 107357.</title>
        <authorList>
            <person name="Komaki H."/>
            <person name="Tamura T."/>
        </authorList>
    </citation>
    <scope>NUCLEOTIDE SEQUENCE [LARGE SCALE GENOMIC DNA]</scope>
    <source>
        <strain evidence="10 11">NBRC 107357</strain>
    </source>
</reference>
<evidence type="ECO:0000256" key="1">
    <source>
        <dbReference type="ARBA" id="ARBA00005194"/>
    </source>
</evidence>
<organism evidence="10 11">
    <name type="scientific">Catellatospora bangladeshensis</name>
    <dbReference type="NCBI Taxonomy" id="310355"/>
    <lineage>
        <taxon>Bacteria</taxon>
        <taxon>Bacillati</taxon>
        <taxon>Actinomycetota</taxon>
        <taxon>Actinomycetes</taxon>
        <taxon>Micromonosporales</taxon>
        <taxon>Micromonosporaceae</taxon>
        <taxon>Catellatospora</taxon>
    </lineage>
</organism>
<evidence type="ECO:0000256" key="6">
    <source>
        <dbReference type="ARBA" id="ARBA00023160"/>
    </source>
</evidence>
<keyword evidence="7 8" id="KW-0092">Biotin</keyword>
<dbReference type="CDD" id="cd06850">
    <property type="entry name" value="biotinyl_domain"/>
    <property type="match status" value="1"/>
</dbReference>
<dbReference type="PANTHER" id="PTHR45266:SF3">
    <property type="entry name" value="OXALOACETATE DECARBOXYLASE ALPHA CHAIN"/>
    <property type="match status" value="1"/>
</dbReference>